<dbReference type="WBParaSite" id="jg6254">
    <property type="protein sequence ID" value="jg6254"/>
    <property type="gene ID" value="jg6254"/>
</dbReference>
<dbReference type="Proteomes" id="UP000887574">
    <property type="component" value="Unplaced"/>
</dbReference>
<keyword evidence="1" id="KW-1185">Reference proteome</keyword>
<proteinExistence type="predicted"/>
<name>A0A915EK94_9BILA</name>
<evidence type="ECO:0000313" key="1">
    <source>
        <dbReference type="Proteomes" id="UP000887574"/>
    </source>
</evidence>
<reference evidence="2" key="1">
    <citation type="submission" date="2022-11" db="UniProtKB">
        <authorList>
            <consortium name="WormBaseParasite"/>
        </authorList>
    </citation>
    <scope>IDENTIFICATION</scope>
</reference>
<dbReference type="AlphaFoldDB" id="A0A915EK94"/>
<organism evidence="1 2">
    <name type="scientific">Ditylenchus dipsaci</name>
    <dbReference type="NCBI Taxonomy" id="166011"/>
    <lineage>
        <taxon>Eukaryota</taxon>
        <taxon>Metazoa</taxon>
        <taxon>Ecdysozoa</taxon>
        <taxon>Nematoda</taxon>
        <taxon>Chromadorea</taxon>
        <taxon>Rhabditida</taxon>
        <taxon>Tylenchina</taxon>
        <taxon>Tylenchomorpha</taxon>
        <taxon>Sphaerularioidea</taxon>
        <taxon>Anguinidae</taxon>
        <taxon>Anguininae</taxon>
        <taxon>Ditylenchus</taxon>
    </lineage>
</organism>
<sequence>MHWRMQSVKDEVSIKVAELKANGGGLTMDFAKNQVDYIAVTAHYINSYLQKINFVLVFAPLPSGLKKTSKNVKALITSEMNALGISSSDMSKRKQTSTMNTALSEDIKEACKEIKLAMKCIEKLMGN</sequence>
<evidence type="ECO:0000313" key="2">
    <source>
        <dbReference type="WBParaSite" id="jg6254"/>
    </source>
</evidence>
<protein>
    <submittedName>
        <fullName evidence="2">Uncharacterized protein</fullName>
    </submittedName>
</protein>
<accession>A0A915EK94</accession>